<dbReference type="InterPro" id="IPR019734">
    <property type="entry name" value="TPR_rpt"/>
</dbReference>
<feature type="domain" description="Cytochrome c-type biogenesis protein H TPR" evidence="7">
    <location>
        <begin position="117"/>
        <end position="272"/>
    </location>
</feature>
<name>A0A379C7Z2_9PAST</name>
<proteinExistence type="predicted"/>
<accession>A0A379C7Z2</accession>
<keyword evidence="9" id="KW-1185">Reference proteome</keyword>
<dbReference type="Gene3D" id="1.25.40.10">
    <property type="entry name" value="Tetratricopeptide repeat domain"/>
    <property type="match status" value="1"/>
</dbReference>
<dbReference type="SUPFAM" id="SSF48452">
    <property type="entry name" value="TPR-like"/>
    <property type="match status" value="1"/>
</dbReference>
<keyword evidence="4 5" id="KW-0802">TPR repeat</keyword>
<evidence type="ECO:0000313" key="8">
    <source>
        <dbReference type="EMBL" id="SUB58268.1"/>
    </source>
</evidence>
<evidence type="ECO:0000256" key="3">
    <source>
        <dbReference type="ARBA" id="ARBA00022748"/>
    </source>
</evidence>
<evidence type="ECO:0000256" key="6">
    <source>
        <dbReference type="SAM" id="Phobius"/>
    </source>
</evidence>
<evidence type="ECO:0000256" key="1">
    <source>
        <dbReference type="ARBA" id="ARBA00004196"/>
    </source>
</evidence>
<protein>
    <submittedName>
        <fullName evidence="8">Cytochrome c-type biogenesis protein CcmH</fullName>
    </submittedName>
</protein>
<comment type="subcellular location">
    <subcellularLocation>
        <location evidence="1">Cell envelope</location>
    </subcellularLocation>
</comment>
<dbReference type="InterPro" id="IPR011990">
    <property type="entry name" value="TPR-like_helical_dom_sf"/>
</dbReference>
<dbReference type="PANTHER" id="PTHR47870">
    <property type="entry name" value="CYTOCHROME C-TYPE BIOGENESIS PROTEIN CCMH"/>
    <property type="match status" value="1"/>
</dbReference>
<keyword evidence="6" id="KW-1133">Transmembrane helix</keyword>
<evidence type="ECO:0000259" key="7">
    <source>
        <dbReference type="Pfam" id="PF23914"/>
    </source>
</evidence>
<dbReference type="PANTHER" id="PTHR47870:SF1">
    <property type="entry name" value="CYTOCHROME C-TYPE BIOGENESIS PROTEIN CCMH"/>
    <property type="match status" value="1"/>
</dbReference>
<keyword evidence="6" id="KW-0472">Membrane</keyword>
<dbReference type="GO" id="GO:0030313">
    <property type="term" value="C:cell envelope"/>
    <property type="evidence" value="ECO:0007669"/>
    <property type="project" value="UniProtKB-SubCell"/>
</dbReference>
<sequence length="292" mass="34244">MTFWLIAILITLIIGIVAFYPFFRYTLKNKGIDRNELNKALYLNRVQELKDDENQGLIENSTQVKTELQQALLQDIPEQEEIRENKKSFGKIWGVSGFLTLLIIAALGYLKVGSWQQQMMLEKTYQKLPYFYSRLQDETKPMDQSELQQFTIALRLKLQKDPKNAQNWWKLGEIASLQENGQLAFDSFAQAHKLDPDNVRYKIAYARFLLFSREQIENMQGRKLLKEVLRVEHTNLDALSLLAFHYFEKENYERAIATWAMMLQLIPQDDPKAEILEKSILMAKEQLDNKAK</sequence>
<feature type="repeat" description="TPR" evidence="5">
    <location>
        <begin position="236"/>
        <end position="269"/>
    </location>
</feature>
<dbReference type="GO" id="GO:0005886">
    <property type="term" value="C:plasma membrane"/>
    <property type="evidence" value="ECO:0007669"/>
    <property type="project" value="TreeGrafter"/>
</dbReference>
<dbReference type="NCBIfam" id="TIGR03142">
    <property type="entry name" value="cytochro_ccmI"/>
    <property type="match status" value="1"/>
</dbReference>
<keyword evidence="2" id="KW-0677">Repeat</keyword>
<feature type="repeat" description="TPR" evidence="5">
    <location>
        <begin position="165"/>
        <end position="198"/>
    </location>
</feature>
<dbReference type="PROSITE" id="PS50005">
    <property type="entry name" value="TPR"/>
    <property type="match status" value="2"/>
</dbReference>
<evidence type="ECO:0000256" key="5">
    <source>
        <dbReference type="PROSITE-ProRule" id="PRU00339"/>
    </source>
</evidence>
<dbReference type="InterPro" id="IPR017560">
    <property type="entry name" value="Cyt_c_biogenesis_CcmI"/>
</dbReference>
<evidence type="ECO:0000256" key="4">
    <source>
        <dbReference type="ARBA" id="ARBA00022803"/>
    </source>
</evidence>
<dbReference type="EMBL" id="UGTA01000001">
    <property type="protein sequence ID" value="SUB58268.1"/>
    <property type="molecule type" value="Genomic_DNA"/>
</dbReference>
<keyword evidence="3" id="KW-0201">Cytochrome c-type biogenesis</keyword>
<dbReference type="Proteomes" id="UP000255417">
    <property type="component" value="Unassembled WGS sequence"/>
</dbReference>
<feature type="transmembrane region" description="Helical" evidence="6">
    <location>
        <begin position="92"/>
        <end position="110"/>
    </location>
</feature>
<evidence type="ECO:0000313" key="9">
    <source>
        <dbReference type="Proteomes" id="UP000255417"/>
    </source>
</evidence>
<dbReference type="Pfam" id="PF23914">
    <property type="entry name" value="TPR_CcmH_CycH"/>
    <property type="match status" value="1"/>
</dbReference>
<organism evidence="8 9">
    <name type="scientific">Phocoenobacter uteri</name>
    <dbReference type="NCBI Taxonomy" id="146806"/>
    <lineage>
        <taxon>Bacteria</taxon>
        <taxon>Pseudomonadati</taxon>
        <taxon>Pseudomonadota</taxon>
        <taxon>Gammaproteobacteria</taxon>
        <taxon>Pasteurellales</taxon>
        <taxon>Pasteurellaceae</taxon>
        <taxon>Phocoenobacter</taxon>
    </lineage>
</organism>
<dbReference type="GO" id="GO:0017004">
    <property type="term" value="P:cytochrome complex assembly"/>
    <property type="evidence" value="ECO:0007669"/>
    <property type="project" value="UniProtKB-KW"/>
</dbReference>
<dbReference type="OrthoDB" id="9776053at2"/>
<reference evidence="8 9" key="1">
    <citation type="submission" date="2018-06" db="EMBL/GenBank/DDBJ databases">
        <authorList>
            <consortium name="Pathogen Informatics"/>
            <person name="Doyle S."/>
        </authorList>
    </citation>
    <scope>NUCLEOTIDE SEQUENCE [LARGE SCALE GENOMIC DNA]</scope>
    <source>
        <strain evidence="8 9">NCTC12872</strain>
    </source>
</reference>
<dbReference type="RefSeq" id="WP_115314797.1">
    <property type="nucleotide sequence ID" value="NZ_LWIF01000001.1"/>
</dbReference>
<feature type="transmembrane region" description="Helical" evidence="6">
    <location>
        <begin position="6"/>
        <end position="23"/>
    </location>
</feature>
<dbReference type="SMART" id="SM00028">
    <property type="entry name" value="TPR"/>
    <property type="match status" value="2"/>
</dbReference>
<dbReference type="InterPro" id="IPR056413">
    <property type="entry name" value="TPR_CcmH_CycH"/>
</dbReference>
<evidence type="ECO:0000256" key="2">
    <source>
        <dbReference type="ARBA" id="ARBA00022737"/>
    </source>
</evidence>
<gene>
    <name evidence="8" type="primary">ccmH_1</name>
    <name evidence="8" type="ORF">NCTC12872_00221</name>
</gene>
<keyword evidence="6" id="KW-0812">Transmembrane</keyword>
<dbReference type="AlphaFoldDB" id="A0A379C7Z2"/>
<dbReference type="InterPro" id="IPR051263">
    <property type="entry name" value="C-type_cytochrome_biogenesis"/>
</dbReference>